<reference evidence="4" key="1">
    <citation type="submission" date="2018-06" db="EMBL/GenBank/DDBJ databases">
        <authorList>
            <person name="Zhirakovskaya E."/>
        </authorList>
    </citation>
    <scope>NUCLEOTIDE SEQUENCE</scope>
</reference>
<dbReference type="EMBL" id="UOFV01000521">
    <property type="protein sequence ID" value="VAX05223.1"/>
    <property type="molecule type" value="Genomic_DNA"/>
</dbReference>
<name>A0A3B1AZU5_9ZZZZ</name>
<feature type="transmembrane region" description="Helical" evidence="3">
    <location>
        <begin position="146"/>
        <end position="167"/>
    </location>
</feature>
<dbReference type="InterPro" id="IPR052346">
    <property type="entry name" value="O-mannosyl-transferase_TMTC"/>
</dbReference>
<dbReference type="Pfam" id="PF13432">
    <property type="entry name" value="TPR_16"/>
    <property type="match status" value="1"/>
</dbReference>
<evidence type="ECO:0000256" key="1">
    <source>
        <dbReference type="ARBA" id="ARBA00022737"/>
    </source>
</evidence>
<gene>
    <name evidence="4" type="ORF">MNBD_GAMMA19-1869</name>
</gene>
<feature type="transmembrane region" description="Helical" evidence="3">
    <location>
        <begin position="188"/>
        <end position="213"/>
    </location>
</feature>
<feature type="transmembrane region" description="Helical" evidence="3">
    <location>
        <begin position="349"/>
        <end position="369"/>
    </location>
</feature>
<evidence type="ECO:0000256" key="2">
    <source>
        <dbReference type="ARBA" id="ARBA00022803"/>
    </source>
</evidence>
<dbReference type="PANTHER" id="PTHR44227:SF3">
    <property type="entry name" value="PROTEIN O-MANNOSYL-TRANSFERASE TMTC4"/>
    <property type="match status" value="1"/>
</dbReference>
<dbReference type="AlphaFoldDB" id="A0A3B1AZU5"/>
<dbReference type="SUPFAM" id="SSF48452">
    <property type="entry name" value="TPR-like"/>
    <property type="match status" value="1"/>
</dbReference>
<dbReference type="PANTHER" id="PTHR44227">
    <property type="match status" value="1"/>
</dbReference>
<protein>
    <submittedName>
        <fullName evidence="4">Uncharacterized protein</fullName>
    </submittedName>
</protein>
<dbReference type="Gene3D" id="1.25.40.10">
    <property type="entry name" value="Tetratricopeptide repeat domain"/>
    <property type="match status" value="1"/>
</dbReference>
<keyword evidence="3" id="KW-1133">Transmembrane helix</keyword>
<feature type="transmembrane region" description="Helical" evidence="3">
    <location>
        <begin position="12"/>
        <end position="31"/>
    </location>
</feature>
<organism evidence="4">
    <name type="scientific">hydrothermal vent metagenome</name>
    <dbReference type="NCBI Taxonomy" id="652676"/>
    <lineage>
        <taxon>unclassified sequences</taxon>
        <taxon>metagenomes</taxon>
        <taxon>ecological metagenomes</taxon>
    </lineage>
</organism>
<dbReference type="PROSITE" id="PS50293">
    <property type="entry name" value="TPR_REGION"/>
    <property type="match status" value="1"/>
</dbReference>
<keyword evidence="2" id="KW-0802">TPR repeat</keyword>
<feature type="transmembrane region" description="Helical" evidence="3">
    <location>
        <begin position="225"/>
        <end position="241"/>
    </location>
</feature>
<accession>A0A3B1AZU5</accession>
<evidence type="ECO:0000313" key="4">
    <source>
        <dbReference type="EMBL" id="VAX05223.1"/>
    </source>
</evidence>
<feature type="transmembrane region" description="Helical" evidence="3">
    <location>
        <begin position="381"/>
        <end position="399"/>
    </location>
</feature>
<proteinExistence type="predicted"/>
<dbReference type="InterPro" id="IPR011990">
    <property type="entry name" value="TPR-like_helical_dom_sf"/>
</dbReference>
<dbReference type="InterPro" id="IPR019734">
    <property type="entry name" value="TPR_rpt"/>
</dbReference>
<keyword evidence="3" id="KW-0812">Transmembrane</keyword>
<evidence type="ECO:0000256" key="3">
    <source>
        <dbReference type="SAM" id="Phobius"/>
    </source>
</evidence>
<dbReference type="SMART" id="SM00028">
    <property type="entry name" value="TPR"/>
    <property type="match status" value="1"/>
</dbReference>
<feature type="transmembrane region" description="Helical" evidence="3">
    <location>
        <begin position="322"/>
        <end position="343"/>
    </location>
</feature>
<keyword evidence="3" id="KW-0472">Membrane</keyword>
<feature type="transmembrane region" description="Helical" evidence="3">
    <location>
        <begin position="293"/>
        <end position="313"/>
    </location>
</feature>
<sequence>MRTLINNSLPAWLFIFCVIVFASGLGGDFVMDDWPVIKENSKITDTKYIPDYFTSGVWANTDLAEEAGIGGHSLYRPVFLLTLNLSYQLWGDSALGYHALNLTLHSINTILVYFLILGFLSPAYRMVAGMSAAIFAVHPVHVESVAWIAGMTDPLVSLFLLSGFLLHRRWYQSTSRQKKWVYAISAPLCFALALLSKETAIFFPLILIIYDALFQRSTLRSKPVIARYLAYAALLLIYFVLRGSALDGGDAQQSGAWARINFQNFPVLLAFFTHYIQLLVFPSPLEYYYSSPSPGILVLATGGLFFIGALFYLPRALRQQQGLYVLAIAWVVITLLPALPIALFDEPVFAQRVLYLPSVGFAMLIAWAIRQAQQRSHATGAVVKTAAIVFLISFSIASMTEIADWENDTVFYTQAMKTNPDSFQPVAGLAAAYARDTDPNTEAIIDLYLKAAELAPRETDKVNFQENAARIYGQSGNTSKSEQLYRDIVHRMPKRSSAWVGLGNNALARGEQQQALRFYQRAYEADPNNRIASHNLALVYRQLGRLERAAFFRRLAQTPPATQ</sequence>
<keyword evidence="1" id="KW-0677">Repeat</keyword>
<feature type="transmembrane region" description="Helical" evidence="3">
    <location>
        <begin position="262"/>
        <end position="281"/>
    </location>
</feature>
<dbReference type="PROSITE" id="PS50005">
    <property type="entry name" value="TPR"/>
    <property type="match status" value="1"/>
</dbReference>